<keyword evidence="1" id="KW-1133">Transmembrane helix</keyword>
<dbReference type="EMBL" id="VULY01000018">
    <property type="protein sequence ID" value="MSR93095.1"/>
    <property type="molecule type" value="Genomic_DNA"/>
</dbReference>
<gene>
    <name evidence="2" type="ORF">FYJ34_02060</name>
</gene>
<evidence type="ECO:0000256" key="1">
    <source>
        <dbReference type="SAM" id="Phobius"/>
    </source>
</evidence>
<dbReference type="RefSeq" id="WP_154475833.1">
    <property type="nucleotide sequence ID" value="NZ_VULY01000018.1"/>
</dbReference>
<protein>
    <submittedName>
        <fullName evidence="2">Uncharacterized protein</fullName>
    </submittedName>
</protein>
<feature type="transmembrane region" description="Helical" evidence="1">
    <location>
        <begin position="179"/>
        <end position="198"/>
    </location>
</feature>
<comment type="caution">
    <text evidence="2">The sequence shown here is derived from an EMBL/GenBank/DDBJ whole genome shotgun (WGS) entry which is preliminary data.</text>
</comment>
<evidence type="ECO:0000313" key="3">
    <source>
        <dbReference type="Proteomes" id="UP000434409"/>
    </source>
</evidence>
<keyword evidence="1" id="KW-0472">Membrane</keyword>
<organism evidence="2 3">
    <name type="scientific">Suipraeoptans intestinalis</name>
    <dbReference type="NCBI Taxonomy" id="2606628"/>
    <lineage>
        <taxon>Bacteria</taxon>
        <taxon>Bacillati</taxon>
        <taxon>Bacillota</taxon>
        <taxon>Clostridia</taxon>
        <taxon>Lachnospirales</taxon>
        <taxon>Lachnospiraceae</taxon>
        <taxon>Suipraeoptans</taxon>
    </lineage>
</organism>
<accession>A0A6N7UXP2</accession>
<dbReference type="Proteomes" id="UP000434409">
    <property type="component" value="Unassembled WGS sequence"/>
</dbReference>
<keyword evidence="3" id="KW-1185">Reference proteome</keyword>
<keyword evidence="1" id="KW-0812">Transmembrane</keyword>
<reference evidence="2 3" key="1">
    <citation type="submission" date="2019-08" db="EMBL/GenBank/DDBJ databases">
        <title>In-depth cultivation of the pig gut microbiome towards novel bacterial diversity and tailored functional studies.</title>
        <authorList>
            <person name="Wylensek D."/>
            <person name="Hitch T.C.A."/>
            <person name="Clavel T."/>
        </authorList>
    </citation>
    <scope>NUCLEOTIDE SEQUENCE [LARGE SCALE GENOMIC DNA]</scope>
    <source>
        <strain evidence="2 3">68-1-5</strain>
    </source>
</reference>
<evidence type="ECO:0000313" key="2">
    <source>
        <dbReference type="EMBL" id="MSR93095.1"/>
    </source>
</evidence>
<dbReference type="AlphaFoldDB" id="A0A6N7UXP2"/>
<name>A0A6N7UXP2_9FIRM</name>
<sequence length="202" mass="23085">MKAKIRIIIIGMVMLCLAGVYAVIDKNRSIYDTDCDASLFQGIFLEEKKEVVQRFVCEEDQLDAIAFKIAADDQIDRKKIRLSYQLTEKASGKQVVKGETDLSRLKVGKFFSVRFPKVTGCKGKEYEFSVFLKERGGDGNVRLFYTPGGSEAAELFYEGDEIDGIGLFRTVTHRFDLETFVVTASFLIYIAVFMRWLYKLFK</sequence>
<proteinExistence type="predicted"/>